<comment type="caution">
    <text evidence="2">The sequence shown here is derived from an EMBL/GenBank/DDBJ whole genome shotgun (WGS) entry which is preliminary data.</text>
</comment>
<dbReference type="Proteomes" id="UP000240912">
    <property type="component" value="Unassembled WGS sequence"/>
</dbReference>
<gene>
    <name evidence="2" type="ORF">C7T94_01000</name>
</gene>
<dbReference type="InterPro" id="IPR021215">
    <property type="entry name" value="DUF2752"/>
</dbReference>
<evidence type="ECO:0000313" key="2">
    <source>
        <dbReference type="EMBL" id="PST85262.1"/>
    </source>
</evidence>
<keyword evidence="1" id="KW-0472">Membrane</keyword>
<dbReference type="EMBL" id="PYLS01000001">
    <property type="protein sequence ID" value="PST85262.1"/>
    <property type="molecule type" value="Genomic_DNA"/>
</dbReference>
<feature type="transmembrane region" description="Helical" evidence="1">
    <location>
        <begin position="132"/>
        <end position="157"/>
    </location>
</feature>
<sequence>MEVHQTRLYYRFGWCCALFCTCRCDRCRRLSHVWPLMRYKTWYLPGILTGLAILAVVYYRYDPGRYIYFPKCPFHSLTGLDCPGCGSQRAIHALLHGRVAQAADHNLLLVMSLPFLAVHYYHKTRAAVSRHAYAWGLIGHPATAKVIFVVVVLFWVLRNVPAAPFHYLASDH</sequence>
<keyword evidence="1" id="KW-0812">Transmembrane</keyword>
<feature type="transmembrane region" description="Helical" evidence="1">
    <location>
        <begin position="42"/>
        <end position="61"/>
    </location>
</feature>
<accession>A0A2T3HS35</accession>
<dbReference type="AlphaFoldDB" id="A0A2T3HS35"/>
<protein>
    <recommendedName>
        <fullName evidence="4">DUF2752 domain-containing protein</fullName>
    </recommendedName>
</protein>
<organism evidence="2 3">
    <name type="scientific">Pedobacter yulinensis</name>
    <dbReference type="NCBI Taxonomy" id="2126353"/>
    <lineage>
        <taxon>Bacteria</taxon>
        <taxon>Pseudomonadati</taxon>
        <taxon>Bacteroidota</taxon>
        <taxon>Sphingobacteriia</taxon>
        <taxon>Sphingobacteriales</taxon>
        <taxon>Sphingobacteriaceae</taxon>
        <taxon>Pedobacter</taxon>
    </lineage>
</organism>
<dbReference type="Pfam" id="PF10825">
    <property type="entry name" value="DUF2752"/>
    <property type="match status" value="1"/>
</dbReference>
<reference evidence="2 3" key="1">
    <citation type="submission" date="2018-03" db="EMBL/GenBank/DDBJ databases">
        <authorList>
            <person name="Keele B.F."/>
        </authorList>
    </citation>
    <scope>NUCLEOTIDE SEQUENCE [LARGE SCALE GENOMIC DNA]</scope>
    <source>
        <strain evidence="2 3">YL28-9</strain>
    </source>
</reference>
<proteinExistence type="predicted"/>
<evidence type="ECO:0000313" key="3">
    <source>
        <dbReference type="Proteomes" id="UP000240912"/>
    </source>
</evidence>
<evidence type="ECO:0008006" key="4">
    <source>
        <dbReference type="Google" id="ProtNLM"/>
    </source>
</evidence>
<dbReference type="OrthoDB" id="9815897at2"/>
<evidence type="ECO:0000256" key="1">
    <source>
        <dbReference type="SAM" id="Phobius"/>
    </source>
</evidence>
<name>A0A2T3HS35_9SPHI</name>
<keyword evidence="3" id="KW-1185">Reference proteome</keyword>
<keyword evidence="1" id="KW-1133">Transmembrane helix</keyword>